<evidence type="ECO:0000256" key="1">
    <source>
        <dbReference type="ARBA" id="ARBA00012864"/>
    </source>
</evidence>
<dbReference type="InterPro" id="IPR054418">
    <property type="entry name" value="MQNX/HUTI_composite_N"/>
</dbReference>
<dbReference type="EC" id="3.5.2.7" evidence="1 7"/>
<dbReference type="SUPFAM" id="SSF51556">
    <property type="entry name" value="Metallo-dependent hydrolases"/>
    <property type="match status" value="1"/>
</dbReference>
<feature type="binding site" evidence="7">
    <location>
        <position position="329"/>
    </location>
    <ligand>
        <name>N-formimidoyl-L-glutamate</name>
        <dbReference type="ChEBI" id="CHEBI:58928"/>
    </ligand>
</feature>
<dbReference type="EMBL" id="VBOW01000008">
    <property type="protein sequence ID" value="TMQ60835.1"/>
    <property type="molecule type" value="Genomic_DNA"/>
</dbReference>
<dbReference type="Gene3D" id="2.30.40.10">
    <property type="entry name" value="Urease, subunit C, domain 1"/>
    <property type="match status" value="1"/>
</dbReference>
<dbReference type="GO" id="GO:0019557">
    <property type="term" value="P:L-histidine catabolic process to glutamate and formate"/>
    <property type="evidence" value="ECO:0007669"/>
    <property type="project" value="UniProtKB-UniPathway"/>
</dbReference>
<dbReference type="InterPro" id="IPR011059">
    <property type="entry name" value="Metal-dep_hydrolase_composite"/>
</dbReference>
<dbReference type="GO" id="GO:0019556">
    <property type="term" value="P:L-histidine catabolic process to glutamate and formamide"/>
    <property type="evidence" value="ECO:0007669"/>
    <property type="project" value="UniProtKB-UniRule"/>
</dbReference>
<feature type="binding site" evidence="7">
    <location>
        <position position="253"/>
    </location>
    <ligand>
        <name>Zn(2+)</name>
        <dbReference type="ChEBI" id="CHEBI:29105"/>
    </ligand>
</feature>
<feature type="binding site" evidence="7">
    <location>
        <position position="253"/>
    </location>
    <ligand>
        <name>Fe(3+)</name>
        <dbReference type="ChEBI" id="CHEBI:29034"/>
    </ligand>
</feature>
<feature type="binding site" evidence="7">
    <location>
        <position position="155"/>
    </location>
    <ligand>
        <name>4-imidazolone-5-propanoate</name>
        <dbReference type="ChEBI" id="CHEBI:77893"/>
    </ligand>
</feature>
<dbReference type="PANTHER" id="PTHR42752">
    <property type="entry name" value="IMIDAZOLONEPROPIONASE"/>
    <property type="match status" value="1"/>
</dbReference>
<dbReference type="Proteomes" id="UP000316852">
    <property type="component" value="Unassembled WGS sequence"/>
</dbReference>
<evidence type="ECO:0000256" key="4">
    <source>
        <dbReference type="ARBA" id="ARBA00022808"/>
    </source>
</evidence>
<accession>A0A538TB20</accession>
<evidence type="ECO:0000256" key="2">
    <source>
        <dbReference type="ARBA" id="ARBA00022723"/>
    </source>
</evidence>
<feature type="binding site" evidence="7">
    <location>
        <position position="327"/>
    </location>
    <ligand>
        <name>Zn(2+)</name>
        <dbReference type="ChEBI" id="CHEBI:29105"/>
    </ligand>
</feature>
<comment type="subcellular location">
    <subcellularLocation>
        <location evidence="7">Cytoplasm</location>
    </subcellularLocation>
</comment>
<comment type="pathway">
    <text evidence="7">Amino-acid degradation; L-histidine degradation into L-glutamate; N-formimidoyl-L-glutamate from L-histidine: step 3/3.</text>
</comment>
<feature type="binding site" evidence="7">
    <location>
        <position position="188"/>
    </location>
    <ligand>
        <name>4-imidazolone-5-propanoate</name>
        <dbReference type="ChEBI" id="CHEBI:77893"/>
    </ligand>
</feature>
<feature type="binding site" evidence="7">
    <location>
        <position position="155"/>
    </location>
    <ligand>
        <name>N-formimidoyl-L-glutamate</name>
        <dbReference type="ChEBI" id="CHEBI:58928"/>
    </ligand>
</feature>
<sequence>MTCDLLIVSAAQLVTAGEAQGPLLGHALDHPLLLEDAGVACVGGRIAAVGTTAEVLARYPERDATRVIDARGLLLAPGFVDCHTHLPFAGTREMEFDARARGETYAAIAEKGGGIRASVRRLRATSEDELAGSVTKRLERLLSQGTTTVEAKSGYGLSLDEERKQLQALRRAGERSPVEVIPTFLGAHEIPDEHRGRREEYVTLLLETMIPAIAREHLARYCDVFCDQGVFTVEEARRILRRGRELGLGAKLHADELADVGAAALAAEMRAVSADHLLHASPAGLRAMGEAGVIAVLLPGTAFTLGLPYARARVMVEMGLPVALATDFNPGTTMSSSMAMAMTLAVTQMKLTPAEAWMAATANAAHAVGEGARLGRIQPGYQADLVLFDARDYRHIAYHYAEEHVRSVIKRGALVMDRQDRCGCA</sequence>
<dbReference type="PANTHER" id="PTHR42752:SF1">
    <property type="entry name" value="IMIDAZOLONEPROPIONASE-RELATED"/>
    <property type="match status" value="1"/>
</dbReference>
<feature type="binding site" evidence="7">
    <location>
        <position position="83"/>
    </location>
    <ligand>
        <name>Zn(2+)</name>
        <dbReference type="ChEBI" id="CHEBI:29105"/>
    </ligand>
</feature>
<dbReference type="GO" id="GO:0050480">
    <property type="term" value="F:imidazolonepropionase activity"/>
    <property type="evidence" value="ECO:0007669"/>
    <property type="project" value="UniProtKB-UniRule"/>
</dbReference>
<keyword evidence="7" id="KW-0963">Cytoplasm</keyword>
<dbReference type="NCBIfam" id="TIGR01224">
    <property type="entry name" value="hutI"/>
    <property type="match status" value="1"/>
</dbReference>
<feature type="binding site" evidence="7">
    <location>
        <position position="85"/>
    </location>
    <ligand>
        <name>Zn(2+)</name>
        <dbReference type="ChEBI" id="CHEBI:29105"/>
    </ligand>
</feature>
<feature type="binding site" evidence="7">
    <location>
        <position position="332"/>
    </location>
    <ligand>
        <name>4-imidazolone-5-propanoate</name>
        <dbReference type="ChEBI" id="CHEBI:77893"/>
    </ligand>
</feature>
<proteinExistence type="inferred from homology"/>
<keyword evidence="3 7" id="KW-0378">Hydrolase</keyword>
<comment type="similarity">
    <text evidence="7">Belongs to the metallo-dependent hydrolases superfamily. HutI family.</text>
</comment>
<name>A0A538TB20_UNCEI</name>
<evidence type="ECO:0000256" key="3">
    <source>
        <dbReference type="ARBA" id="ARBA00022801"/>
    </source>
</evidence>
<dbReference type="Gene3D" id="3.20.20.140">
    <property type="entry name" value="Metal-dependent hydrolases"/>
    <property type="match status" value="1"/>
</dbReference>
<dbReference type="InterPro" id="IPR005920">
    <property type="entry name" value="HutI"/>
</dbReference>
<comment type="catalytic activity">
    <reaction evidence="7">
        <text>4-imidazolone-5-propanoate + H2O = N-formimidoyl-L-glutamate</text>
        <dbReference type="Rhea" id="RHEA:23660"/>
        <dbReference type="ChEBI" id="CHEBI:15377"/>
        <dbReference type="ChEBI" id="CHEBI:58928"/>
        <dbReference type="ChEBI" id="CHEBI:77893"/>
        <dbReference type="EC" id="3.5.2.7"/>
    </reaction>
</comment>
<feature type="binding site" evidence="7">
    <location>
        <position position="83"/>
    </location>
    <ligand>
        <name>Fe(3+)</name>
        <dbReference type="ChEBI" id="CHEBI:29034"/>
    </ligand>
</feature>
<comment type="caution">
    <text evidence="10">The sequence shown here is derived from an EMBL/GenBank/DDBJ whole genome shotgun (WGS) entry which is preliminary data.</text>
</comment>
<dbReference type="Pfam" id="PF22039">
    <property type="entry name" value="HUTI_composite_bact"/>
    <property type="match status" value="1"/>
</dbReference>
<keyword evidence="5 7" id="KW-0862">Zinc</keyword>
<feature type="domain" description="Aminodeoxyfutalosine deaminase/Imidazolonepropionase-like composite" evidence="9">
    <location>
        <begin position="37"/>
        <end position="61"/>
    </location>
</feature>
<dbReference type="FunFam" id="3.20.20.140:FF:000007">
    <property type="entry name" value="Imidazolonepropionase"/>
    <property type="match status" value="1"/>
</dbReference>
<comment type="function">
    <text evidence="7">Catalyzes the hydrolytic cleavage of the carbon-nitrogen bond in imidazolone-5-propanoate to yield N-formimidoyl-L-glutamate. It is the third step in the universal histidine degradation pathway.</text>
</comment>
<feature type="binding site" evidence="7">
    <location>
        <position position="92"/>
    </location>
    <ligand>
        <name>4-imidazolone-5-propanoate</name>
        <dbReference type="ChEBI" id="CHEBI:77893"/>
    </ligand>
</feature>
<feature type="binding site" evidence="7">
    <location>
        <position position="256"/>
    </location>
    <ligand>
        <name>4-imidazolone-5-propanoate</name>
        <dbReference type="ChEBI" id="CHEBI:77893"/>
    </ligand>
</feature>
<evidence type="ECO:0000256" key="5">
    <source>
        <dbReference type="ARBA" id="ARBA00022833"/>
    </source>
</evidence>
<comment type="cofactor">
    <cofactor evidence="7">
        <name>Zn(2+)</name>
        <dbReference type="ChEBI" id="CHEBI:29105"/>
    </cofactor>
    <cofactor evidence="7">
        <name>Fe(3+)</name>
        <dbReference type="ChEBI" id="CHEBI:29034"/>
    </cofactor>
    <text evidence="7">Binds 1 zinc or iron ion per subunit.</text>
</comment>
<keyword evidence="2 7" id="KW-0479">Metal-binding</keyword>
<feature type="binding site" evidence="7">
    <location>
        <position position="327"/>
    </location>
    <ligand>
        <name>Fe(3+)</name>
        <dbReference type="ChEBI" id="CHEBI:29034"/>
    </ligand>
</feature>
<feature type="binding site" evidence="7">
    <location>
        <position position="331"/>
    </location>
    <ligand>
        <name>N-formimidoyl-L-glutamate</name>
        <dbReference type="ChEBI" id="CHEBI:58928"/>
    </ligand>
</feature>
<dbReference type="GO" id="GO:0005737">
    <property type="term" value="C:cytoplasm"/>
    <property type="evidence" value="ECO:0007669"/>
    <property type="project" value="UniProtKB-SubCell"/>
</dbReference>
<dbReference type="HAMAP" id="MF_00372">
    <property type="entry name" value="HutI"/>
    <property type="match status" value="1"/>
</dbReference>
<dbReference type="Pfam" id="PF01979">
    <property type="entry name" value="Amidohydro_1"/>
    <property type="match status" value="1"/>
</dbReference>
<feature type="binding site" evidence="7">
    <location>
        <position position="85"/>
    </location>
    <ligand>
        <name>Fe(3+)</name>
        <dbReference type="ChEBI" id="CHEBI:29034"/>
    </ligand>
</feature>
<evidence type="ECO:0000313" key="11">
    <source>
        <dbReference type="Proteomes" id="UP000316852"/>
    </source>
</evidence>
<dbReference type="GO" id="GO:0008270">
    <property type="term" value="F:zinc ion binding"/>
    <property type="evidence" value="ECO:0007669"/>
    <property type="project" value="UniProtKB-UniRule"/>
</dbReference>
<evidence type="ECO:0000259" key="8">
    <source>
        <dbReference type="Pfam" id="PF01979"/>
    </source>
</evidence>
<evidence type="ECO:0000256" key="7">
    <source>
        <dbReference type="HAMAP-Rule" id="MF_00372"/>
    </source>
</evidence>
<dbReference type="AlphaFoldDB" id="A0A538TB20"/>
<evidence type="ECO:0000256" key="6">
    <source>
        <dbReference type="ARBA" id="ARBA00023004"/>
    </source>
</evidence>
<protein>
    <recommendedName>
        <fullName evidence="1 7">Imidazolonepropionase</fullName>
        <ecNumber evidence="1 7">3.5.2.7</ecNumber>
    </recommendedName>
    <alternativeName>
        <fullName evidence="7">Imidazolone-5-propionate hydrolase</fullName>
    </alternativeName>
</protein>
<feature type="domain" description="Amidohydrolase-related" evidence="8">
    <location>
        <begin position="75"/>
        <end position="414"/>
    </location>
</feature>
<keyword evidence="6 7" id="KW-0408">Iron</keyword>
<evidence type="ECO:0000259" key="9">
    <source>
        <dbReference type="Pfam" id="PF22039"/>
    </source>
</evidence>
<dbReference type="InterPro" id="IPR032466">
    <property type="entry name" value="Metal_Hydrolase"/>
</dbReference>
<dbReference type="SUPFAM" id="SSF51338">
    <property type="entry name" value="Composite domain of metallo-dependent hydrolases"/>
    <property type="match status" value="1"/>
</dbReference>
<evidence type="ECO:0000313" key="10">
    <source>
        <dbReference type="EMBL" id="TMQ60835.1"/>
    </source>
</evidence>
<organism evidence="10 11">
    <name type="scientific">Eiseniibacteriota bacterium</name>
    <dbReference type="NCBI Taxonomy" id="2212470"/>
    <lineage>
        <taxon>Bacteria</taxon>
        <taxon>Candidatus Eiseniibacteriota</taxon>
    </lineage>
</organism>
<keyword evidence="4 7" id="KW-0369">Histidine metabolism</keyword>
<dbReference type="InterPro" id="IPR006680">
    <property type="entry name" value="Amidohydro-rel"/>
</dbReference>
<gene>
    <name evidence="7" type="primary">hutI</name>
    <name evidence="10" type="ORF">E6K76_00615</name>
</gene>
<reference evidence="10 11" key="1">
    <citation type="journal article" date="2019" name="Nat. Microbiol.">
        <title>Mediterranean grassland soil C-N compound turnover is dependent on rainfall and depth, and is mediated by genomically divergent microorganisms.</title>
        <authorList>
            <person name="Diamond S."/>
            <person name="Andeer P.F."/>
            <person name="Li Z."/>
            <person name="Crits-Christoph A."/>
            <person name="Burstein D."/>
            <person name="Anantharaman K."/>
            <person name="Lane K.R."/>
            <person name="Thomas B.C."/>
            <person name="Pan C."/>
            <person name="Northen T.R."/>
            <person name="Banfield J.F."/>
        </authorList>
    </citation>
    <scope>NUCLEOTIDE SEQUENCE [LARGE SCALE GENOMIC DNA]</scope>
    <source>
        <strain evidence="10">WS_6</strain>
    </source>
</reference>
<dbReference type="GO" id="GO:0005506">
    <property type="term" value="F:iron ion binding"/>
    <property type="evidence" value="ECO:0007669"/>
    <property type="project" value="UniProtKB-UniRule"/>
</dbReference>
<dbReference type="UniPathway" id="UPA00379">
    <property type="reaction ID" value="UER00551"/>
</dbReference>